<reference evidence="4" key="1">
    <citation type="submission" date="2016-11" db="EMBL/GenBank/DDBJ databases">
        <authorList>
            <person name="Varghese N."/>
            <person name="Submissions S."/>
        </authorList>
    </citation>
    <scope>NUCLEOTIDE SEQUENCE [LARGE SCALE GENOMIC DNA]</scope>
    <source>
        <strain evidence="4">DSM 16219</strain>
    </source>
</reference>
<dbReference type="CDD" id="cd05483">
    <property type="entry name" value="retropepsin_like_bacteria"/>
    <property type="match status" value="1"/>
</dbReference>
<evidence type="ECO:0000313" key="4">
    <source>
        <dbReference type="Proteomes" id="UP000183994"/>
    </source>
</evidence>
<dbReference type="InterPro" id="IPR021109">
    <property type="entry name" value="Peptidase_aspartic_dom_sf"/>
</dbReference>
<dbReference type="Gene3D" id="2.40.70.10">
    <property type="entry name" value="Acid Proteases"/>
    <property type="match status" value="1"/>
</dbReference>
<evidence type="ECO:0000313" key="3">
    <source>
        <dbReference type="EMBL" id="SHL33692.1"/>
    </source>
</evidence>
<dbReference type="OrthoDB" id="7595324at2"/>
<dbReference type="Pfam" id="PF13975">
    <property type="entry name" value="gag-asp_proteas"/>
    <property type="match status" value="1"/>
</dbReference>
<feature type="transmembrane region" description="Helical" evidence="2">
    <location>
        <begin position="102"/>
        <end position="118"/>
    </location>
</feature>
<evidence type="ECO:0000256" key="2">
    <source>
        <dbReference type="SAM" id="Phobius"/>
    </source>
</evidence>
<keyword evidence="2" id="KW-0812">Transmembrane</keyword>
<organism evidence="3 4">
    <name type="scientific">Desulfatibacillum alkenivorans DSM 16219</name>
    <dbReference type="NCBI Taxonomy" id="1121393"/>
    <lineage>
        <taxon>Bacteria</taxon>
        <taxon>Pseudomonadati</taxon>
        <taxon>Thermodesulfobacteriota</taxon>
        <taxon>Desulfobacteria</taxon>
        <taxon>Desulfobacterales</taxon>
        <taxon>Desulfatibacillaceae</taxon>
        <taxon>Desulfatibacillum</taxon>
    </lineage>
</organism>
<dbReference type="GO" id="GO:0008233">
    <property type="term" value="F:peptidase activity"/>
    <property type="evidence" value="ECO:0007669"/>
    <property type="project" value="UniProtKB-KW"/>
</dbReference>
<keyword evidence="2" id="KW-0472">Membrane</keyword>
<dbReference type="EMBL" id="FQZU01000061">
    <property type="protein sequence ID" value="SHL33692.1"/>
    <property type="molecule type" value="Genomic_DNA"/>
</dbReference>
<keyword evidence="4" id="KW-1185">Reference proteome</keyword>
<feature type="region of interest" description="Disordered" evidence="1">
    <location>
        <begin position="1"/>
        <end position="22"/>
    </location>
</feature>
<name>A0A1M6ZT87_9BACT</name>
<protein>
    <submittedName>
        <fullName evidence="3">Aspartyl protease family protein</fullName>
    </submittedName>
</protein>
<dbReference type="InterPro" id="IPR034122">
    <property type="entry name" value="Retropepsin-like_bacterial"/>
</dbReference>
<dbReference type="STRING" id="1121393.SAMN02745216_05033"/>
<dbReference type="GO" id="GO:0006508">
    <property type="term" value="P:proteolysis"/>
    <property type="evidence" value="ECO:0007669"/>
    <property type="project" value="UniProtKB-KW"/>
</dbReference>
<sequence>MSQSPNRQHRDNAHPWAKYTDSKVPEHLEDSEDPEFSRSGSIAFVVTLIFGFGLIFFFTKTRGAVTGFDKGDVVWAGAVTIFIAFWVRSMSGNGLKTYAKQALIWFGIILACVTLYAYKAELGAVKDRVVSVLIPDQGMAVSENSHVYTKAGNGHFYIQGQVNGVPIIFLADTGATNVVLAKRDAERAGYDAETLVYDRQASTANGLVDTARIELDELRVAGFVLDNLPAYVNDSELDESLLGMNFFSRLEGYEVEGDALTIRWRGAKQP</sequence>
<accession>A0A1M6ZT87</accession>
<dbReference type="Proteomes" id="UP000183994">
    <property type="component" value="Unassembled WGS sequence"/>
</dbReference>
<feature type="transmembrane region" description="Helical" evidence="2">
    <location>
        <begin position="71"/>
        <end position="90"/>
    </location>
</feature>
<dbReference type="SUPFAM" id="SSF50630">
    <property type="entry name" value="Acid proteases"/>
    <property type="match status" value="1"/>
</dbReference>
<dbReference type="AlphaFoldDB" id="A0A1M6ZT87"/>
<proteinExistence type="predicted"/>
<gene>
    <name evidence="3" type="ORF">SAMN02745216_05033</name>
</gene>
<evidence type="ECO:0000256" key="1">
    <source>
        <dbReference type="SAM" id="MobiDB-lite"/>
    </source>
</evidence>
<keyword evidence="3" id="KW-0378">Hydrolase</keyword>
<keyword evidence="2" id="KW-1133">Transmembrane helix</keyword>
<keyword evidence="3" id="KW-0645">Protease</keyword>
<dbReference type="InterPro" id="IPR011969">
    <property type="entry name" value="Clan_AA_Asp_peptidase_C"/>
</dbReference>
<dbReference type="RefSeq" id="WP_073479004.1">
    <property type="nucleotide sequence ID" value="NZ_FQZU01000061.1"/>
</dbReference>
<feature type="transmembrane region" description="Helical" evidence="2">
    <location>
        <begin position="41"/>
        <end position="59"/>
    </location>
</feature>
<dbReference type="NCBIfam" id="TIGR02281">
    <property type="entry name" value="clan_AA_DTGA"/>
    <property type="match status" value="1"/>
</dbReference>